<proteinExistence type="predicted"/>
<gene>
    <name evidence="1" type="ORF">E2C01_076836</name>
</gene>
<sequence>MFATVTMRHKSSPTTNTIHTTTTYQHINSTASQLTTISTCHCKRTPPESTSTTSTAPPVDANYLSHFRHHLHVYKNWSVTISSSDSERW</sequence>
<comment type="caution">
    <text evidence="1">The sequence shown here is derived from an EMBL/GenBank/DDBJ whole genome shotgun (WGS) entry which is preliminary data.</text>
</comment>
<evidence type="ECO:0000313" key="2">
    <source>
        <dbReference type="Proteomes" id="UP000324222"/>
    </source>
</evidence>
<keyword evidence="2" id="KW-1185">Reference proteome</keyword>
<dbReference type="Proteomes" id="UP000324222">
    <property type="component" value="Unassembled WGS sequence"/>
</dbReference>
<dbReference type="EMBL" id="VSRR010059086">
    <property type="protein sequence ID" value="MPC82188.1"/>
    <property type="molecule type" value="Genomic_DNA"/>
</dbReference>
<organism evidence="1 2">
    <name type="scientific">Portunus trituberculatus</name>
    <name type="common">Swimming crab</name>
    <name type="synonym">Neptunus trituberculatus</name>
    <dbReference type="NCBI Taxonomy" id="210409"/>
    <lineage>
        <taxon>Eukaryota</taxon>
        <taxon>Metazoa</taxon>
        <taxon>Ecdysozoa</taxon>
        <taxon>Arthropoda</taxon>
        <taxon>Crustacea</taxon>
        <taxon>Multicrustacea</taxon>
        <taxon>Malacostraca</taxon>
        <taxon>Eumalacostraca</taxon>
        <taxon>Eucarida</taxon>
        <taxon>Decapoda</taxon>
        <taxon>Pleocyemata</taxon>
        <taxon>Brachyura</taxon>
        <taxon>Eubrachyura</taxon>
        <taxon>Portunoidea</taxon>
        <taxon>Portunidae</taxon>
        <taxon>Portuninae</taxon>
        <taxon>Portunus</taxon>
    </lineage>
</organism>
<reference evidence="1 2" key="1">
    <citation type="submission" date="2019-05" db="EMBL/GenBank/DDBJ databases">
        <title>Another draft genome of Portunus trituberculatus and its Hox gene families provides insights of decapod evolution.</title>
        <authorList>
            <person name="Jeong J.-H."/>
            <person name="Song I."/>
            <person name="Kim S."/>
            <person name="Choi T."/>
            <person name="Kim D."/>
            <person name="Ryu S."/>
            <person name="Kim W."/>
        </authorList>
    </citation>
    <scope>NUCLEOTIDE SEQUENCE [LARGE SCALE GENOMIC DNA]</scope>
    <source>
        <tissue evidence="1">Muscle</tissue>
    </source>
</reference>
<dbReference type="AlphaFoldDB" id="A0A5B7IN20"/>
<accession>A0A5B7IN20</accession>
<evidence type="ECO:0000313" key="1">
    <source>
        <dbReference type="EMBL" id="MPC82188.1"/>
    </source>
</evidence>
<protein>
    <submittedName>
        <fullName evidence="1">Uncharacterized protein</fullName>
    </submittedName>
</protein>
<name>A0A5B7IN20_PORTR</name>